<dbReference type="AlphaFoldDB" id="A0A897MWZ5"/>
<protein>
    <submittedName>
        <fullName evidence="1">Uncharacterized protein</fullName>
    </submittedName>
</protein>
<sequence length="40" mass="4849">MFGPADPDFGLTQFREQVVLYRYNSLAWNNPITLYLFYTW</sequence>
<accession>A0A897MWZ5</accession>
<reference evidence="1" key="1">
    <citation type="submission" date="2020-11" db="EMBL/GenBank/DDBJ databases">
        <title>Carbohydrate-dependent, anaerobic sulfur respiration: A novel catabolism in halophilic archaea.</title>
        <authorList>
            <person name="Sorokin D.Y."/>
            <person name="Messina E."/>
            <person name="Smedile F."/>
            <person name="La Cono V."/>
            <person name="Hallsworth J.E."/>
            <person name="Yakimov M.M."/>
        </authorList>
    </citation>
    <scope>NUCLEOTIDE SEQUENCE</scope>
    <source>
        <strain evidence="1">HSR12-1</strain>
    </source>
</reference>
<dbReference type="EMBL" id="CP064787">
    <property type="protein sequence ID" value="QSG04801.1"/>
    <property type="molecule type" value="Genomic_DNA"/>
</dbReference>
<organism evidence="1 2">
    <name type="scientific">Halapricum desulfuricans</name>
    <dbReference type="NCBI Taxonomy" id="2841257"/>
    <lineage>
        <taxon>Archaea</taxon>
        <taxon>Methanobacteriati</taxon>
        <taxon>Methanobacteriota</taxon>
        <taxon>Stenosarchaea group</taxon>
        <taxon>Halobacteria</taxon>
        <taxon>Halobacteriales</taxon>
        <taxon>Haloarculaceae</taxon>
        <taxon>Halapricum</taxon>
    </lineage>
</organism>
<name>A0A897MWZ5_9EURY</name>
<evidence type="ECO:0000313" key="2">
    <source>
        <dbReference type="Proteomes" id="UP000663525"/>
    </source>
</evidence>
<evidence type="ECO:0000313" key="1">
    <source>
        <dbReference type="EMBL" id="QSG04801.1"/>
    </source>
</evidence>
<proteinExistence type="predicted"/>
<gene>
    <name evidence="1" type="ORF">HSR121_0445</name>
</gene>
<dbReference type="Proteomes" id="UP000663525">
    <property type="component" value="Chromosome"/>
</dbReference>